<dbReference type="OrthoDB" id="287213at2"/>
<keyword evidence="2" id="KW-1133">Transmembrane helix</keyword>
<evidence type="ECO:0000256" key="2">
    <source>
        <dbReference type="SAM" id="Phobius"/>
    </source>
</evidence>
<feature type="compositionally biased region" description="Polar residues" evidence="1">
    <location>
        <begin position="125"/>
        <end position="140"/>
    </location>
</feature>
<reference evidence="3 4" key="1">
    <citation type="submission" date="2018-02" db="EMBL/GenBank/DDBJ databases">
        <title>Comparative genomes isolates from brazilian mangrove.</title>
        <authorList>
            <person name="Araujo J.E."/>
            <person name="Taketani R.G."/>
            <person name="Silva M.C.P."/>
            <person name="Loureco M.V."/>
            <person name="Andreote F.D."/>
        </authorList>
    </citation>
    <scope>NUCLEOTIDE SEQUENCE [LARGE SCALE GENOMIC DNA]</scope>
    <source>
        <strain evidence="3 4">NAP PRIS-MGV</strain>
    </source>
</reference>
<evidence type="ECO:0000313" key="3">
    <source>
        <dbReference type="EMBL" id="PQO31571.1"/>
    </source>
</evidence>
<proteinExistence type="predicted"/>
<gene>
    <name evidence="3" type="ORF">C5Y98_19320</name>
</gene>
<sequence length="140" mass="15483">MKPLRKRANPGRRGFVGVMVLVTMVAAVLIATYSLQRVTRQSQMRRNQSNPQTSLLMESAVSLVKARLISDPGYSGETWNIPAEPGSLDLPAEVVIAVRPHEQIDLKSVEIQVKLGDEAPRVSRESLQLTLPLPQSEQDK</sequence>
<feature type="region of interest" description="Disordered" evidence="1">
    <location>
        <begin position="119"/>
        <end position="140"/>
    </location>
</feature>
<evidence type="ECO:0000256" key="1">
    <source>
        <dbReference type="SAM" id="MobiDB-lite"/>
    </source>
</evidence>
<dbReference type="AlphaFoldDB" id="A0A2S8FHA8"/>
<dbReference type="Proteomes" id="UP000239388">
    <property type="component" value="Unassembled WGS sequence"/>
</dbReference>
<feature type="transmembrane region" description="Helical" evidence="2">
    <location>
        <begin position="15"/>
        <end position="35"/>
    </location>
</feature>
<comment type="caution">
    <text evidence="3">The sequence shown here is derived from an EMBL/GenBank/DDBJ whole genome shotgun (WGS) entry which is preliminary data.</text>
</comment>
<keyword evidence="2" id="KW-0812">Transmembrane</keyword>
<evidence type="ECO:0000313" key="4">
    <source>
        <dbReference type="Proteomes" id="UP000239388"/>
    </source>
</evidence>
<protein>
    <submittedName>
        <fullName evidence="3">Uncharacterized protein</fullName>
    </submittedName>
</protein>
<name>A0A2S8FHA8_9BACT</name>
<accession>A0A2S8FHA8</accession>
<keyword evidence="2" id="KW-0472">Membrane</keyword>
<dbReference type="EMBL" id="PUIB01000019">
    <property type="protein sequence ID" value="PQO31571.1"/>
    <property type="molecule type" value="Genomic_DNA"/>
</dbReference>
<organism evidence="3 4">
    <name type="scientific">Blastopirellula marina</name>
    <dbReference type="NCBI Taxonomy" id="124"/>
    <lineage>
        <taxon>Bacteria</taxon>
        <taxon>Pseudomonadati</taxon>
        <taxon>Planctomycetota</taxon>
        <taxon>Planctomycetia</taxon>
        <taxon>Pirellulales</taxon>
        <taxon>Pirellulaceae</taxon>
        <taxon>Blastopirellula</taxon>
    </lineage>
</organism>
<dbReference type="RefSeq" id="WP_105356612.1">
    <property type="nucleotide sequence ID" value="NZ_PUIB01000019.1"/>
</dbReference>